<sequence length="175" mass="19885">MIDREYIIGGDVASNNIFHNDDHHQEQQLRIDSDDDDDHSSNTADHSPPEYASGSDEEGDVDRDAGDQVTGPIKHRLSKGCLGDFLQLLNIVVPNYVPKTTYYFDKIFFSDMIVKTLFYCTNCQSYLGEPSTILFCEHCQTDSIGDQLERSLRKTQEFGTKFAQINKNPYFKIGT</sequence>
<organism evidence="2 3">
    <name type="scientific">Daphnia magna</name>
    <dbReference type="NCBI Taxonomy" id="35525"/>
    <lineage>
        <taxon>Eukaryota</taxon>
        <taxon>Metazoa</taxon>
        <taxon>Ecdysozoa</taxon>
        <taxon>Arthropoda</taxon>
        <taxon>Crustacea</taxon>
        <taxon>Branchiopoda</taxon>
        <taxon>Diplostraca</taxon>
        <taxon>Cladocera</taxon>
        <taxon>Anomopoda</taxon>
        <taxon>Daphniidae</taxon>
        <taxon>Daphnia</taxon>
    </lineage>
</organism>
<dbReference type="EMBL" id="JAOYFB010000007">
    <property type="protein sequence ID" value="KAK4017545.1"/>
    <property type="molecule type" value="Genomic_DNA"/>
</dbReference>
<protein>
    <submittedName>
        <fullName evidence="2">Uncharacterized protein</fullName>
    </submittedName>
</protein>
<accession>A0ABQ9ZXZ5</accession>
<keyword evidence="3" id="KW-1185">Reference proteome</keyword>
<feature type="region of interest" description="Disordered" evidence="1">
    <location>
        <begin position="24"/>
        <end position="69"/>
    </location>
</feature>
<evidence type="ECO:0000256" key="1">
    <source>
        <dbReference type="SAM" id="MobiDB-lite"/>
    </source>
</evidence>
<evidence type="ECO:0000313" key="2">
    <source>
        <dbReference type="EMBL" id="KAK4017545.1"/>
    </source>
</evidence>
<evidence type="ECO:0000313" key="3">
    <source>
        <dbReference type="Proteomes" id="UP001234178"/>
    </source>
</evidence>
<gene>
    <name evidence="2" type="ORF">OUZ56_032957</name>
</gene>
<dbReference type="Proteomes" id="UP001234178">
    <property type="component" value="Unassembled WGS sequence"/>
</dbReference>
<proteinExistence type="predicted"/>
<comment type="caution">
    <text evidence="2">The sequence shown here is derived from an EMBL/GenBank/DDBJ whole genome shotgun (WGS) entry which is preliminary data.</text>
</comment>
<reference evidence="2 3" key="1">
    <citation type="journal article" date="2023" name="Nucleic Acids Res.">
        <title>The hologenome of Daphnia magna reveals possible DNA methylation and microbiome-mediated evolution of the host genome.</title>
        <authorList>
            <person name="Chaturvedi A."/>
            <person name="Li X."/>
            <person name="Dhandapani V."/>
            <person name="Marshall H."/>
            <person name="Kissane S."/>
            <person name="Cuenca-Cambronero M."/>
            <person name="Asole G."/>
            <person name="Calvet F."/>
            <person name="Ruiz-Romero M."/>
            <person name="Marangio P."/>
            <person name="Guigo R."/>
            <person name="Rago D."/>
            <person name="Mirbahai L."/>
            <person name="Eastwood N."/>
            <person name="Colbourne J.K."/>
            <person name="Zhou J."/>
            <person name="Mallon E."/>
            <person name="Orsini L."/>
        </authorList>
    </citation>
    <scope>NUCLEOTIDE SEQUENCE [LARGE SCALE GENOMIC DNA]</scope>
    <source>
        <strain evidence="2">LRV0_1</strain>
    </source>
</reference>
<name>A0ABQ9ZXZ5_9CRUS</name>